<dbReference type="CDD" id="cd05006">
    <property type="entry name" value="SIS_GmhA"/>
    <property type="match status" value="1"/>
</dbReference>
<dbReference type="RefSeq" id="WP_244543695.1">
    <property type="nucleotide sequence ID" value="NZ_FOAN01000001.1"/>
</dbReference>
<keyword evidence="2" id="KW-0413">Isomerase</keyword>
<reference evidence="3" key="1">
    <citation type="submission" date="2016-10" db="EMBL/GenBank/DDBJ databases">
        <authorList>
            <person name="Varghese N."/>
            <person name="Submissions S."/>
        </authorList>
    </citation>
    <scope>NUCLEOTIDE SEQUENCE [LARGE SCALE GENOMIC DNA]</scope>
    <source>
        <strain evidence="3">LMG 26383,CCUG 61248,R- 45681</strain>
    </source>
</reference>
<dbReference type="AlphaFoldDB" id="A0A1H7IU21"/>
<evidence type="ECO:0000313" key="2">
    <source>
        <dbReference type="EMBL" id="SEK64285.1"/>
    </source>
</evidence>
<evidence type="ECO:0000313" key="3">
    <source>
        <dbReference type="Proteomes" id="UP000199664"/>
    </source>
</evidence>
<dbReference type="InterPro" id="IPR046348">
    <property type="entry name" value="SIS_dom_sf"/>
</dbReference>
<gene>
    <name evidence="2" type="ORF">SAMN04515666_1011064</name>
</gene>
<sequence length="186" mass="19552">MSYLEESRRVIAASETHPGIARADAAVAIISEALSAGKPLLVCGNGGSASDAMHITGELVGRFLKERKALNCICLSSNPSVLTAWSNDYSFETVFSRQVEAYGQEGGVVLGISTSGNSANIVKAFETARALGMKTVALTGQGGGAMAAHSDVLIDVPSRSTPLIQQVHIVLYHYICEHVETATMGR</sequence>
<proteinExistence type="predicted"/>
<dbReference type="GO" id="GO:1901135">
    <property type="term" value="P:carbohydrate derivative metabolic process"/>
    <property type="evidence" value="ECO:0007669"/>
    <property type="project" value="InterPro"/>
</dbReference>
<dbReference type="Proteomes" id="UP000199664">
    <property type="component" value="Unassembled WGS sequence"/>
</dbReference>
<dbReference type="InterPro" id="IPR001347">
    <property type="entry name" value="SIS_dom"/>
</dbReference>
<evidence type="ECO:0000259" key="1">
    <source>
        <dbReference type="PROSITE" id="PS51464"/>
    </source>
</evidence>
<feature type="domain" description="SIS" evidence="1">
    <location>
        <begin position="30"/>
        <end position="186"/>
    </location>
</feature>
<dbReference type="InterPro" id="IPR050099">
    <property type="entry name" value="SIS_GmhA/DiaA_subfam"/>
</dbReference>
<organism evidence="2 3">
    <name type="scientific">Bosea lupini</name>
    <dbReference type="NCBI Taxonomy" id="1036779"/>
    <lineage>
        <taxon>Bacteria</taxon>
        <taxon>Pseudomonadati</taxon>
        <taxon>Pseudomonadota</taxon>
        <taxon>Alphaproteobacteria</taxon>
        <taxon>Hyphomicrobiales</taxon>
        <taxon>Boseaceae</taxon>
        <taxon>Bosea</taxon>
    </lineage>
</organism>
<dbReference type="GO" id="GO:0097367">
    <property type="term" value="F:carbohydrate derivative binding"/>
    <property type="evidence" value="ECO:0007669"/>
    <property type="project" value="InterPro"/>
</dbReference>
<dbReference type="PANTHER" id="PTHR30390">
    <property type="entry name" value="SEDOHEPTULOSE 7-PHOSPHATE ISOMERASE / DNAA INITIATOR-ASSOCIATING FACTOR FOR REPLICATION INITIATION"/>
    <property type="match status" value="1"/>
</dbReference>
<protein>
    <submittedName>
        <fullName evidence="2">D-sedoheptulose 7-phosphate isomerase</fullName>
    </submittedName>
</protein>
<dbReference type="GO" id="GO:0016853">
    <property type="term" value="F:isomerase activity"/>
    <property type="evidence" value="ECO:0007669"/>
    <property type="project" value="UniProtKB-KW"/>
</dbReference>
<accession>A0A1H7IU21</accession>
<dbReference type="SUPFAM" id="SSF53697">
    <property type="entry name" value="SIS domain"/>
    <property type="match status" value="1"/>
</dbReference>
<dbReference type="Pfam" id="PF13580">
    <property type="entry name" value="SIS_2"/>
    <property type="match status" value="1"/>
</dbReference>
<dbReference type="InterPro" id="IPR035461">
    <property type="entry name" value="GmhA/DiaA"/>
</dbReference>
<name>A0A1H7IU21_9HYPH</name>
<keyword evidence="3" id="KW-1185">Reference proteome</keyword>
<dbReference type="Gene3D" id="3.40.50.10490">
    <property type="entry name" value="Glucose-6-phosphate isomerase like protein, domain 1"/>
    <property type="match status" value="1"/>
</dbReference>
<dbReference type="STRING" id="1036779.SAMN04515666_1011064"/>
<dbReference type="EMBL" id="FOAN01000001">
    <property type="protein sequence ID" value="SEK64285.1"/>
    <property type="molecule type" value="Genomic_DNA"/>
</dbReference>
<dbReference type="PROSITE" id="PS51464">
    <property type="entry name" value="SIS"/>
    <property type="match status" value="1"/>
</dbReference>